<dbReference type="EMBL" id="BGZK01000398">
    <property type="protein sequence ID" value="GBP41365.1"/>
    <property type="molecule type" value="Genomic_DNA"/>
</dbReference>
<accession>A0A4C1VU68</accession>
<reference evidence="1 2" key="1">
    <citation type="journal article" date="2019" name="Commun. Biol.">
        <title>The bagworm genome reveals a unique fibroin gene that provides high tensile strength.</title>
        <authorList>
            <person name="Kono N."/>
            <person name="Nakamura H."/>
            <person name="Ohtoshi R."/>
            <person name="Tomita M."/>
            <person name="Numata K."/>
            <person name="Arakawa K."/>
        </authorList>
    </citation>
    <scope>NUCLEOTIDE SEQUENCE [LARGE SCALE GENOMIC DNA]</scope>
</reference>
<dbReference type="Proteomes" id="UP000299102">
    <property type="component" value="Unassembled WGS sequence"/>
</dbReference>
<keyword evidence="2" id="KW-1185">Reference proteome</keyword>
<dbReference type="AlphaFoldDB" id="A0A4C1VU68"/>
<organism evidence="1 2">
    <name type="scientific">Eumeta variegata</name>
    <name type="common">Bagworm moth</name>
    <name type="synonym">Eumeta japonica</name>
    <dbReference type="NCBI Taxonomy" id="151549"/>
    <lineage>
        <taxon>Eukaryota</taxon>
        <taxon>Metazoa</taxon>
        <taxon>Ecdysozoa</taxon>
        <taxon>Arthropoda</taxon>
        <taxon>Hexapoda</taxon>
        <taxon>Insecta</taxon>
        <taxon>Pterygota</taxon>
        <taxon>Neoptera</taxon>
        <taxon>Endopterygota</taxon>
        <taxon>Lepidoptera</taxon>
        <taxon>Glossata</taxon>
        <taxon>Ditrysia</taxon>
        <taxon>Tineoidea</taxon>
        <taxon>Psychidae</taxon>
        <taxon>Oiketicinae</taxon>
        <taxon>Eumeta</taxon>
    </lineage>
</organism>
<protein>
    <submittedName>
        <fullName evidence="1">Uncharacterized protein</fullName>
    </submittedName>
</protein>
<sequence length="104" mass="11723">MKLVHSGISPRPLSPYYSSPTRLLSASSDSNVLFYSNFKLNANPRSLICEYEGRIPHTPPTPTAIYIYIIRNKVLAIIFSRACPKQVQQGGNSCRRWRRRGPGS</sequence>
<name>A0A4C1VU68_EUMVA</name>
<gene>
    <name evidence="1" type="ORF">EVAR_84708_1</name>
</gene>
<evidence type="ECO:0000313" key="2">
    <source>
        <dbReference type="Proteomes" id="UP000299102"/>
    </source>
</evidence>
<comment type="caution">
    <text evidence="1">The sequence shown here is derived from an EMBL/GenBank/DDBJ whole genome shotgun (WGS) entry which is preliminary data.</text>
</comment>
<proteinExistence type="predicted"/>
<evidence type="ECO:0000313" key="1">
    <source>
        <dbReference type="EMBL" id="GBP41365.1"/>
    </source>
</evidence>